<keyword evidence="10" id="KW-0496">Mitochondrion</keyword>
<comment type="subcellular location">
    <subcellularLocation>
        <location evidence="1">Membrane</location>
        <topology evidence="1">Multi-pass membrane protein</topology>
    </subcellularLocation>
    <subcellularLocation>
        <location evidence="10">Mitochondrion inner membrane</location>
        <topology evidence="10">Multi-pass membrane protein</topology>
    </subcellularLocation>
</comment>
<sequence length="323" mass="36877">MLARGPLRLPPSPGARAGAQILHVKLCGNPKYPQSHLSSAVVAPDEVTVNYRHGLPLITLTLPSRKERCRFVVKPMLSTVGSFLQDLHHEDKGVRAAAIFTADGSEIPASTLMDVLLMKNFKLVVNERAYVVQSPEGEKPSREPLREMENAYSLVHRLFSVLHPEESQKETEHRLLVRIDHLQAQLQPLEQVKARIEARAEANTSRLLWAGLALLSAQGGALAWLTWWVYSWDLMEPVTCFLTFANSMAFFAYFIVTRQNCTYPTARRRQLLHIFHKWSRHQRFDVQQYSELKDELAKAKESLKRVRCSVYLGLQVEELKEKN</sequence>
<keyword evidence="5 10" id="KW-0812">Transmembrane</keyword>
<feature type="transmembrane region" description="Helical" evidence="10">
    <location>
        <begin position="236"/>
        <end position="256"/>
    </location>
</feature>
<feature type="transmembrane region" description="Helical" evidence="10">
    <location>
        <begin position="207"/>
        <end position="230"/>
    </location>
</feature>
<organism evidence="12 13">
    <name type="scientific">Heterocephalus glaber</name>
    <name type="common">Naked mole rat</name>
    <dbReference type="NCBI Taxonomy" id="10181"/>
    <lineage>
        <taxon>Eukaryota</taxon>
        <taxon>Metazoa</taxon>
        <taxon>Chordata</taxon>
        <taxon>Craniata</taxon>
        <taxon>Vertebrata</taxon>
        <taxon>Euteleostomi</taxon>
        <taxon>Mammalia</taxon>
        <taxon>Eutheria</taxon>
        <taxon>Euarchontoglires</taxon>
        <taxon>Glires</taxon>
        <taxon>Rodentia</taxon>
        <taxon>Hystricomorpha</taxon>
        <taxon>Bathyergidae</taxon>
        <taxon>Heterocephalus</taxon>
    </lineage>
</organism>
<dbReference type="GO" id="GO:0015292">
    <property type="term" value="F:uniporter activity"/>
    <property type="evidence" value="ECO:0007669"/>
    <property type="project" value="UniProtKB-UniRule"/>
</dbReference>
<keyword evidence="10" id="KW-0407">Ion channel</keyword>
<gene>
    <name evidence="13" type="primary">Mcub</name>
</gene>
<dbReference type="GO" id="GO:1990246">
    <property type="term" value="C:uniplex complex"/>
    <property type="evidence" value="ECO:0007669"/>
    <property type="project" value="TreeGrafter"/>
</dbReference>
<dbReference type="RefSeq" id="XP_021101140.1">
    <property type="nucleotide sequence ID" value="XM_021245481.1"/>
</dbReference>
<dbReference type="AlphaFoldDB" id="A0AAX6S0J1"/>
<dbReference type="Pfam" id="PF04678">
    <property type="entry name" value="MCU"/>
    <property type="match status" value="1"/>
</dbReference>
<evidence type="ECO:0000256" key="6">
    <source>
        <dbReference type="ARBA" id="ARBA00022837"/>
    </source>
</evidence>
<dbReference type="InterPro" id="IPR006769">
    <property type="entry name" value="MCU_C"/>
</dbReference>
<evidence type="ECO:0000313" key="13">
    <source>
        <dbReference type="RefSeq" id="XP_021101140.1"/>
    </source>
</evidence>
<dbReference type="GO" id="GO:0019855">
    <property type="term" value="F:calcium channel inhibitor activity"/>
    <property type="evidence" value="ECO:0007669"/>
    <property type="project" value="TreeGrafter"/>
</dbReference>
<dbReference type="CTD" id="55013"/>
<feature type="domain" description="Calcium uniporter protein C-terminal" evidence="11">
    <location>
        <begin position="90"/>
        <end position="292"/>
    </location>
</feature>
<keyword evidence="4 10" id="KW-0109">Calcium transport</keyword>
<evidence type="ECO:0000259" key="11">
    <source>
        <dbReference type="Pfam" id="PF04678"/>
    </source>
</evidence>
<protein>
    <recommendedName>
        <fullName evidence="10">Calcium uniporter protein</fullName>
    </recommendedName>
</protein>
<dbReference type="PANTHER" id="PTHR13462">
    <property type="entry name" value="CALCIUM UNIPORTER PROTEIN, MITOCHONDRIAL"/>
    <property type="match status" value="1"/>
</dbReference>
<comment type="domain">
    <text evidence="10">The selectivity filter, in which calcium ions are arranged in single file, is composed of two acidic rings separated by one helical turn along the central axis of the channel pore.</text>
</comment>
<dbReference type="InterPro" id="IPR039055">
    <property type="entry name" value="MCU_fam"/>
</dbReference>
<keyword evidence="7 10" id="KW-1133">Transmembrane helix</keyword>
<comment type="function">
    <text evidence="10">Mitochondrial inner membrane calcium uniporter that mediates calcium uptake into mitochondria. Mitochondrial calcium homeostasis plays key roles in cellular physiology and regulates cell bioenergetics, cytoplasmic calcium signals and activation of cell death pathways.</text>
</comment>
<evidence type="ECO:0000313" key="12">
    <source>
        <dbReference type="Proteomes" id="UP000694906"/>
    </source>
</evidence>
<accession>A0AAX6S0J1</accession>
<dbReference type="PANTHER" id="PTHR13462:SF6">
    <property type="entry name" value="CALCIUM UNIPORTER REGULATORY SUBUNIT MCUB, MITOCHONDRIAL"/>
    <property type="match status" value="1"/>
</dbReference>
<evidence type="ECO:0000256" key="2">
    <source>
        <dbReference type="ARBA" id="ARBA00005653"/>
    </source>
</evidence>
<dbReference type="GeneID" id="101706115"/>
<dbReference type="Proteomes" id="UP000694906">
    <property type="component" value="Unplaced"/>
</dbReference>
<keyword evidence="10" id="KW-0107">Calcium channel</keyword>
<keyword evidence="10" id="KW-0999">Mitochondrion inner membrane</keyword>
<keyword evidence="12" id="KW-1185">Reference proteome</keyword>
<evidence type="ECO:0000256" key="3">
    <source>
        <dbReference type="ARBA" id="ARBA00022448"/>
    </source>
</evidence>
<evidence type="ECO:0000256" key="9">
    <source>
        <dbReference type="ARBA" id="ARBA00023136"/>
    </source>
</evidence>
<evidence type="ECO:0000256" key="1">
    <source>
        <dbReference type="ARBA" id="ARBA00004141"/>
    </source>
</evidence>
<keyword evidence="6 10" id="KW-0106">Calcium</keyword>
<dbReference type="GO" id="GO:0005262">
    <property type="term" value="F:calcium channel activity"/>
    <property type="evidence" value="ECO:0007669"/>
    <property type="project" value="UniProtKB-UniRule"/>
</dbReference>
<evidence type="ECO:0000256" key="4">
    <source>
        <dbReference type="ARBA" id="ARBA00022568"/>
    </source>
</evidence>
<evidence type="ECO:0000256" key="10">
    <source>
        <dbReference type="RuleBase" id="RU367035"/>
    </source>
</evidence>
<evidence type="ECO:0000256" key="7">
    <source>
        <dbReference type="ARBA" id="ARBA00022989"/>
    </source>
</evidence>
<dbReference type="GO" id="GO:0036444">
    <property type="term" value="P:calcium import into the mitochondrion"/>
    <property type="evidence" value="ECO:0007669"/>
    <property type="project" value="TreeGrafter"/>
</dbReference>
<reference evidence="13" key="1">
    <citation type="submission" date="2025-08" db="UniProtKB">
        <authorList>
            <consortium name="RefSeq"/>
        </authorList>
    </citation>
    <scope>IDENTIFICATION</scope>
</reference>
<evidence type="ECO:0000256" key="8">
    <source>
        <dbReference type="ARBA" id="ARBA00023065"/>
    </source>
</evidence>
<proteinExistence type="inferred from homology"/>
<dbReference type="GO" id="GO:0051560">
    <property type="term" value="P:mitochondrial calcium ion homeostasis"/>
    <property type="evidence" value="ECO:0007669"/>
    <property type="project" value="UniProtKB-UniRule"/>
</dbReference>
<name>A0AAX6S0J1_HETGA</name>
<evidence type="ECO:0000256" key="5">
    <source>
        <dbReference type="ARBA" id="ARBA00022692"/>
    </source>
</evidence>
<keyword evidence="8 10" id="KW-0406">Ion transport</keyword>
<keyword evidence="3 10" id="KW-0813">Transport</keyword>
<comment type="similarity">
    <text evidence="2 10">Belongs to the MCU (TC 1.A.77) family.</text>
</comment>
<keyword evidence="9 10" id="KW-0472">Membrane</keyword>